<dbReference type="SUPFAM" id="SSF49695">
    <property type="entry name" value="gamma-Crystallin-like"/>
    <property type="match status" value="1"/>
</dbReference>
<evidence type="ECO:0000256" key="2">
    <source>
        <dbReference type="ARBA" id="ARBA00022737"/>
    </source>
</evidence>
<keyword evidence="2" id="KW-0677">Repeat</keyword>
<sequence>MSELVAKTIEGDFTAGAAQLPEVVVYWDINFGGANFRTNLNITYVGDAWNDQISSFIVVSGRWQFYKDINLTTPVGPVFSPGYYSWVENYGIPNDSISSFQCVGF</sequence>
<evidence type="ECO:0000256" key="1">
    <source>
        <dbReference type="ARBA" id="ARBA00009646"/>
    </source>
</evidence>
<keyword evidence="5" id="KW-1185">Reference proteome</keyword>
<protein>
    <recommendedName>
        <fullName evidence="3">Beta/gamma crystallin 'Greek key' domain-containing protein</fullName>
    </recommendedName>
</protein>
<dbReference type="InterPro" id="IPR001064">
    <property type="entry name" value="Beta/gamma_crystallin"/>
</dbReference>
<evidence type="ECO:0000313" key="4">
    <source>
        <dbReference type="EMBL" id="GAA3959310.1"/>
    </source>
</evidence>
<feature type="domain" description="Beta/gamma crystallin 'Greek key'" evidence="3">
    <location>
        <begin position="23"/>
        <end position="103"/>
    </location>
</feature>
<comment type="similarity">
    <text evidence="1">Belongs to the beta/gamma-crystallin family.</text>
</comment>
<dbReference type="EMBL" id="BAAAZC010000004">
    <property type="protein sequence ID" value="GAA3959310.1"/>
    <property type="molecule type" value="Genomic_DNA"/>
</dbReference>
<dbReference type="Proteomes" id="UP001500742">
    <property type="component" value="Unassembled WGS sequence"/>
</dbReference>
<dbReference type="Gene3D" id="2.60.20.10">
    <property type="entry name" value="Crystallins"/>
    <property type="match status" value="1"/>
</dbReference>
<organism evidence="4 5">
    <name type="scientific">Mucilaginibacter dorajii</name>
    <dbReference type="NCBI Taxonomy" id="692994"/>
    <lineage>
        <taxon>Bacteria</taxon>
        <taxon>Pseudomonadati</taxon>
        <taxon>Bacteroidota</taxon>
        <taxon>Sphingobacteriia</taxon>
        <taxon>Sphingobacteriales</taxon>
        <taxon>Sphingobacteriaceae</taxon>
        <taxon>Mucilaginibacter</taxon>
    </lineage>
</organism>
<dbReference type="InterPro" id="IPR011024">
    <property type="entry name" value="G_crystallin-like"/>
</dbReference>
<comment type="caution">
    <text evidence="4">The sequence shown here is derived from an EMBL/GenBank/DDBJ whole genome shotgun (WGS) entry which is preliminary data.</text>
</comment>
<proteinExistence type="inferred from homology"/>
<dbReference type="Pfam" id="PF00030">
    <property type="entry name" value="Crystall"/>
    <property type="match status" value="1"/>
</dbReference>
<evidence type="ECO:0000259" key="3">
    <source>
        <dbReference type="Pfam" id="PF00030"/>
    </source>
</evidence>
<reference evidence="5" key="1">
    <citation type="journal article" date="2019" name="Int. J. Syst. Evol. Microbiol.">
        <title>The Global Catalogue of Microorganisms (GCM) 10K type strain sequencing project: providing services to taxonomists for standard genome sequencing and annotation.</title>
        <authorList>
            <consortium name="The Broad Institute Genomics Platform"/>
            <consortium name="The Broad Institute Genome Sequencing Center for Infectious Disease"/>
            <person name="Wu L."/>
            <person name="Ma J."/>
        </authorList>
    </citation>
    <scope>NUCLEOTIDE SEQUENCE [LARGE SCALE GENOMIC DNA]</scope>
    <source>
        <strain evidence="5">JCM 16601</strain>
    </source>
</reference>
<accession>A0ABP7P457</accession>
<evidence type="ECO:0000313" key="5">
    <source>
        <dbReference type="Proteomes" id="UP001500742"/>
    </source>
</evidence>
<name>A0ABP7P457_9SPHI</name>
<dbReference type="RefSeq" id="WP_259090536.1">
    <property type="nucleotide sequence ID" value="NZ_BAAAZC010000004.1"/>
</dbReference>
<gene>
    <name evidence="4" type="ORF">GCM10022210_03450</name>
</gene>